<dbReference type="OrthoDB" id="258495at2759"/>
<dbReference type="Proteomes" id="UP000092177">
    <property type="component" value="Chromosome 2"/>
</dbReference>
<sequence>MEDTNGESDDAHRPALQVIVLAVESPATSPSDPSPPPPSEHEDAPSLMWDGSIALRMTGSAVILPQSLVRVCPIILCASPLTHSFSQGAGGGPQEYNTTALLVRSVASGWTKGSIIAVDAGVHLSAITRILETSVPSGLGGDVPLPHTLTSGPFAGLELRSDTTSIYPSSIAAHITRSLIDTYLITHPHLDHISGFVVNTAGLTRPKRLAALPNTINAFKTHIFNNVIWPNLSDENNGAGIVTYTRLVEGGSPATGEGESKGYLEIADRLAVKAWSVSHGHCMEKHPHRGSASSTATPLRYPSVDAASVASPRILPHGVAPSTMPVPRAASVAPEPQASICVYDSSAYFILDLATNLEILVFGDVEPDSLSLSPRNLGIWQEAAPKIAAGQLAAIFIECSYDDSHSIDRLFGHLKPCFVIEEMRTLAQEVESARHVAHLSRKRKRVADPDTIPRRRTGGVFSRLAGGDESPVSPKSVAKRQLSADIGHVPPLPPAATSIESPNLTTPTKELSLREAEGWSDNEDGHSRNPPLKGVKVVIIHVKDRLDGRDQGKVILQELEAYEEEAQLGCEFIISAPGQSLYL</sequence>
<reference evidence="3" key="1">
    <citation type="journal article" date="2017" name="BMC Genomics">
        <title>Gapless genome assembly of Colletotrichum higginsianum reveals chromosome structure and association of transposable elements with secondary metabolite gene clusters.</title>
        <authorList>
            <person name="Dallery J.-F."/>
            <person name="Lapalu N."/>
            <person name="Zampounis A."/>
            <person name="Pigne S."/>
            <person name="Luyten I."/>
            <person name="Amselem J."/>
            <person name="Wittenberg A.H.J."/>
            <person name="Zhou S."/>
            <person name="de Queiroz M.V."/>
            <person name="Robin G.P."/>
            <person name="Auger A."/>
            <person name="Hainaut M."/>
            <person name="Henrissat B."/>
            <person name="Kim K.-T."/>
            <person name="Lee Y.-H."/>
            <person name="Lespinet O."/>
            <person name="Schwartz D.C."/>
            <person name="Thon M.R."/>
            <person name="O'Connell R.J."/>
        </authorList>
    </citation>
    <scope>NUCLEOTIDE SEQUENCE [LARGE SCALE GENOMIC DNA]</scope>
    <source>
        <strain evidence="3">IMI 349063</strain>
    </source>
</reference>
<dbReference type="RefSeq" id="XP_018162943.1">
    <property type="nucleotide sequence ID" value="XM_018298127.1"/>
</dbReference>
<dbReference type="CDD" id="cd07735">
    <property type="entry name" value="class_II_PDE_MBL-fold"/>
    <property type="match status" value="1"/>
</dbReference>
<dbReference type="AlphaFoldDB" id="A0A1B7YQV5"/>
<feature type="region of interest" description="Disordered" evidence="1">
    <location>
        <begin position="441"/>
        <end position="530"/>
    </location>
</feature>
<dbReference type="GeneID" id="28862234"/>
<dbReference type="PRINTS" id="PR00388">
    <property type="entry name" value="PDIESTERASE2"/>
</dbReference>
<protein>
    <submittedName>
        <fullName evidence="2">cAMP phosphodiesterase class-II</fullName>
    </submittedName>
</protein>
<evidence type="ECO:0000313" key="2">
    <source>
        <dbReference type="EMBL" id="OBR14426.1"/>
    </source>
</evidence>
<evidence type="ECO:0000313" key="3">
    <source>
        <dbReference type="Proteomes" id="UP000092177"/>
    </source>
</evidence>
<keyword evidence="3" id="KW-1185">Reference proteome</keyword>
<dbReference type="VEuPathDB" id="FungiDB:CH63R_03152"/>
<dbReference type="EMBL" id="LTAN01000002">
    <property type="protein sequence ID" value="OBR14426.1"/>
    <property type="molecule type" value="Genomic_DNA"/>
</dbReference>
<dbReference type="GO" id="GO:0004115">
    <property type="term" value="F:3',5'-cyclic-AMP phosphodiesterase activity"/>
    <property type="evidence" value="ECO:0007669"/>
    <property type="project" value="InterPro"/>
</dbReference>
<evidence type="ECO:0000256" key="1">
    <source>
        <dbReference type="SAM" id="MobiDB-lite"/>
    </source>
</evidence>
<dbReference type="PANTHER" id="PTHR28283">
    <property type="entry name" value="3',5'-CYCLIC-NUCLEOTIDE PHOSPHODIESTERASE 1"/>
    <property type="match status" value="1"/>
</dbReference>
<feature type="region of interest" description="Disordered" evidence="1">
    <location>
        <begin position="23"/>
        <end position="45"/>
    </location>
</feature>
<dbReference type="GO" id="GO:0006198">
    <property type="term" value="P:cAMP catabolic process"/>
    <property type="evidence" value="ECO:0007669"/>
    <property type="project" value="InterPro"/>
</dbReference>
<dbReference type="InterPro" id="IPR000396">
    <property type="entry name" value="Pdiesterase2"/>
</dbReference>
<dbReference type="Gene3D" id="3.60.15.10">
    <property type="entry name" value="Ribonuclease Z/Hydroxyacylglutathione hydrolase-like"/>
    <property type="match status" value="1"/>
</dbReference>
<comment type="caution">
    <text evidence="2">The sequence shown here is derived from an EMBL/GenBank/DDBJ whole genome shotgun (WGS) entry which is preliminary data.</text>
</comment>
<gene>
    <name evidence="2" type="ORF">CH63R_03152</name>
</gene>
<dbReference type="PANTHER" id="PTHR28283:SF1">
    <property type="entry name" value="3',5'-CYCLIC-NUCLEOTIDE PHOSPHODIESTERASE 1"/>
    <property type="match status" value="1"/>
</dbReference>
<feature type="compositionally biased region" description="Basic and acidic residues" evidence="1">
    <location>
        <begin position="511"/>
        <end position="527"/>
    </location>
</feature>
<organism evidence="2 3">
    <name type="scientific">Colletotrichum higginsianum (strain IMI 349063)</name>
    <name type="common">Crucifer anthracnose fungus</name>
    <dbReference type="NCBI Taxonomy" id="759273"/>
    <lineage>
        <taxon>Eukaryota</taxon>
        <taxon>Fungi</taxon>
        <taxon>Dikarya</taxon>
        <taxon>Ascomycota</taxon>
        <taxon>Pezizomycotina</taxon>
        <taxon>Sordariomycetes</taxon>
        <taxon>Hypocreomycetidae</taxon>
        <taxon>Glomerellales</taxon>
        <taxon>Glomerellaceae</taxon>
        <taxon>Colletotrichum</taxon>
        <taxon>Colletotrichum destructivum species complex</taxon>
    </lineage>
</organism>
<feature type="compositionally biased region" description="Polar residues" evidence="1">
    <location>
        <begin position="498"/>
        <end position="509"/>
    </location>
</feature>
<dbReference type="InterPro" id="IPR036866">
    <property type="entry name" value="RibonucZ/Hydroxyglut_hydro"/>
</dbReference>
<name>A0A1B7YQV5_COLHI</name>
<proteinExistence type="predicted"/>
<dbReference type="GO" id="GO:0047555">
    <property type="term" value="F:3',5'-cyclic-GMP phosphodiesterase activity"/>
    <property type="evidence" value="ECO:0007669"/>
    <property type="project" value="TreeGrafter"/>
</dbReference>
<accession>A0A1B7YQV5</accession>
<dbReference type="GO" id="GO:1902660">
    <property type="term" value="P:negative regulation of glucose mediated signaling pathway"/>
    <property type="evidence" value="ECO:0007669"/>
    <property type="project" value="TreeGrafter"/>
</dbReference>
<dbReference type="SUPFAM" id="SSF56281">
    <property type="entry name" value="Metallo-hydrolase/oxidoreductase"/>
    <property type="match status" value="1"/>
</dbReference>
<dbReference type="KEGG" id="chig:CH63R_03152"/>
<dbReference type="Pfam" id="PF02112">
    <property type="entry name" value="PDEase_II"/>
    <property type="match status" value="1"/>
</dbReference>